<dbReference type="Gene3D" id="1.20.58.1520">
    <property type="match status" value="1"/>
</dbReference>
<evidence type="ECO:0000313" key="2">
    <source>
        <dbReference type="EMBL" id="EDO48824.1"/>
    </source>
</evidence>
<dbReference type="GO" id="GO:0005819">
    <property type="term" value="C:spindle"/>
    <property type="evidence" value="ECO:0000318"/>
    <property type="project" value="GO_Central"/>
</dbReference>
<dbReference type="EMBL" id="DS469512">
    <property type="protein sequence ID" value="EDO48824.1"/>
    <property type="molecule type" value="Genomic_DNA"/>
</dbReference>
<dbReference type="AlphaFoldDB" id="A7RIL7"/>
<dbReference type="Proteomes" id="UP000001593">
    <property type="component" value="Unassembled WGS sequence"/>
</dbReference>
<feature type="coiled-coil region" evidence="1">
    <location>
        <begin position="392"/>
        <end position="449"/>
    </location>
</feature>
<dbReference type="GO" id="GO:0051256">
    <property type="term" value="P:mitotic spindle midzone assembly"/>
    <property type="evidence" value="ECO:0000318"/>
    <property type="project" value="GO_Central"/>
</dbReference>
<dbReference type="PANTHER" id="PTHR19321">
    <property type="entry name" value="PROTEIN REGULATOR OF CYTOKINESIS 1 PRC1-RELATED"/>
    <property type="match status" value="1"/>
</dbReference>
<evidence type="ECO:0000313" key="3">
    <source>
        <dbReference type="Proteomes" id="UP000001593"/>
    </source>
</evidence>
<dbReference type="GO" id="GO:0000226">
    <property type="term" value="P:microtubule cytoskeleton organization"/>
    <property type="evidence" value="ECO:0000318"/>
    <property type="project" value="GO_Central"/>
</dbReference>
<feature type="non-terminal residue" evidence="2">
    <location>
        <position position="484"/>
    </location>
</feature>
<evidence type="ECO:0008006" key="4">
    <source>
        <dbReference type="Google" id="ProtNLM"/>
    </source>
</evidence>
<feature type="coiled-coil region" evidence="1">
    <location>
        <begin position="43"/>
        <end position="81"/>
    </location>
</feature>
<organism evidence="2 3">
    <name type="scientific">Nematostella vectensis</name>
    <name type="common">Starlet sea anemone</name>
    <dbReference type="NCBI Taxonomy" id="45351"/>
    <lineage>
        <taxon>Eukaryota</taxon>
        <taxon>Metazoa</taxon>
        <taxon>Cnidaria</taxon>
        <taxon>Anthozoa</taxon>
        <taxon>Hexacorallia</taxon>
        <taxon>Actiniaria</taxon>
        <taxon>Edwardsiidae</taxon>
        <taxon>Nematostella</taxon>
    </lineage>
</organism>
<dbReference type="KEGG" id="nve:5520990"/>
<dbReference type="Pfam" id="PF03999">
    <property type="entry name" value="MAP65_ASE1"/>
    <property type="match status" value="1"/>
</dbReference>
<reference evidence="2 3" key="1">
    <citation type="journal article" date="2007" name="Science">
        <title>Sea anemone genome reveals ancestral eumetazoan gene repertoire and genomic organization.</title>
        <authorList>
            <person name="Putnam N.H."/>
            <person name="Srivastava M."/>
            <person name="Hellsten U."/>
            <person name="Dirks B."/>
            <person name="Chapman J."/>
            <person name="Salamov A."/>
            <person name="Terry A."/>
            <person name="Shapiro H."/>
            <person name="Lindquist E."/>
            <person name="Kapitonov V.V."/>
            <person name="Jurka J."/>
            <person name="Genikhovich G."/>
            <person name="Grigoriev I.V."/>
            <person name="Lucas S.M."/>
            <person name="Steele R.E."/>
            <person name="Finnerty J.R."/>
            <person name="Technau U."/>
            <person name="Martindale M.Q."/>
            <person name="Rokhsar D.S."/>
        </authorList>
    </citation>
    <scope>NUCLEOTIDE SEQUENCE [LARGE SCALE GENOMIC DNA]</scope>
    <source>
        <strain evidence="3">CH2 X CH6</strain>
    </source>
</reference>
<dbReference type="HOGENOM" id="CLU_022964_1_0_1"/>
<dbReference type="PhylomeDB" id="A7RIL7"/>
<proteinExistence type="predicted"/>
<dbReference type="InterPro" id="IPR007145">
    <property type="entry name" value="MAP65_Ase1_PRC1"/>
</dbReference>
<dbReference type="OrthoDB" id="642895at2759"/>
<name>A7RIL7_NEMVE</name>
<dbReference type="eggNOG" id="KOG4302">
    <property type="taxonomic scope" value="Eukaryota"/>
</dbReference>
<sequence length="484" mass="57869">RSVQMIKNELVSCLENSMENLQKIWNEIGIADEQKEDRTQVVLKHLQSLLQEMVEEEELLKNTLLANVKTCTEELEKLSQELGVPYPQLDQSQTILRLENDLRTKVDELKMEKHERIKVLKVLRDTERQLCDRLRLPSHNIGDVVVPNKEQMRELEANIDYLQKQLQKRTDEFIRMKASIQGMWTSLEYRPQTALEKKMVEPNSESHFELSTVNLDALKVLQLELEQQQRANCETAAKLLDDCKSLWKKLEVDEEEQEAFTAKWKGFKPSTIAAMKDEKQRLQALKLQHMQKFIEGLREELVSFWDKCYYGEDQRNTFVPFFDTNFTEELLAIHEHQVEVMKGFFEENKHMFKMVEKRETMFKKMEELELKQNDVNRFSNRGGALLKECRSRRVLEKELPKLEKELRTEIAKWEEENEQQFMVHGTRYAELMEQQWENLKIQKEQVKQERHKRNEEIMKEELVFGSKPVTPKKRYRDTLLTYYF</sequence>
<dbReference type="GO" id="GO:1990023">
    <property type="term" value="C:mitotic spindle midzone"/>
    <property type="evidence" value="ECO:0000318"/>
    <property type="project" value="GO_Central"/>
</dbReference>
<dbReference type="GO" id="GO:0008017">
    <property type="term" value="F:microtubule binding"/>
    <property type="evidence" value="ECO:0000318"/>
    <property type="project" value="GO_Central"/>
</dbReference>
<accession>A7RIL7</accession>
<dbReference type="GO" id="GO:0005737">
    <property type="term" value="C:cytoplasm"/>
    <property type="evidence" value="ECO:0000318"/>
    <property type="project" value="GO_Central"/>
</dbReference>
<gene>
    <name evidence="2" type="ORF">NEMVEDRAFT_v1g82705</name>
</gene>
<dbReference type="InParanoid" id="A7RIL7"/>
<keyword evidence="1" id="KW-0175">Coiled coil</keyword>
<dbReference type="OMA" id="WLFACDE"/>
<protein>
    <recommendedName>
        <fullName evidence="4">Protein regulator of cytokinesis 1</fullName>
    </recommendedName>
</protein>
<keyword evidence="3" id="KW-1185">Reference proteome</keyword>
<dbReference type="STRING" id="45351.A7RIL7"/>
<dbReference type="PANTHER" id="PTHR19321:SF41">
    <property type="entry name" value="FASCETTO-RELATED"/>
    <property type="match status" value="1"/>
</dbReference>
<evidence type="ECO:0000256" key="1">
    <source>
        <dbReference type="SAM" id="Coils"/>
    </source>
</evidence>